<gene>
    <name evidence="3" type="ORF">TWF970_005683</name>
</gene>
<accession>A0A7C8VML7</accession>
<evidence type="ECO:0000313" key="3">
    <source>
        <dbReference type="EMBL" id="KAF3288621.1"/>
    </source>
</evidence>
<keyword evidence="2" id="KW-0472">Membrane</keyword>
<evidence type="ECO:0000256" key="2">
    <source>
        <dbReference type="SAM" id="Phobius"/>
    </source>
</evidence>
<dbReference type="EMBL" id="JAABOJ010000003">
    <property type="protein sequence ID" value="KAF3288621.1"/>
    <property type="molecule type" value="Genomic_DNA"/>
</dbReference>
<feature type="transmembrane region" description="Helical" evidence="2">
    <location>
        <begin position="22"/>
        <end position="43"/>
    </location>
</feature>
<evidence type="ECO:0000313" key="4">
    <source>
        <dbReference type="Proteomes" id="UP000474640"/>
    </source>
</evidence>
<keyword evidence="2" id="KW-1133">Transmembrane helix</keyword>
<dbReference type="Proteomes" id="UP000474640">
    <property type="component" value="Unassembled WGS sequence"/>
</dbReference>
<dbReference type="AlphaFoldDB" id="A0A7C8VML7"/>
<sequence>MNNILNKLLSASTDPLQKNHEIIKIPLFVLLIGSVVASAIIYLRALRRRRAANQDIELGEQGLGNRDRAASSTTESTQTRAVADLNVGTGAEFTAGAGISRCEAEAGDDFEGGNEHGFADGVEACA</sequence>
<feature type="compositionally biased region" description="Polar residues" evidence="1">
    <location>
        <begin position="70"/>
        <end position="80"/>
    </location>
</feature>
<reference evidence="3 4" key="1">
    <citation type="submission" date="2020-01" db="EMBL/GenBank/DDBJ databases">
        <authorList>
            <person name="Palmer J.M."/>
        </authorList>
    </citation>
    <scope>NUCLEOTIDE SEQUENCE [LARGE SCALE GENOMIC DNA]</scope>
    <source>
        <strain evidence="3 4">TWF970</strain>
    </source>
</reference>
<name>A0A7C8VML7_ORBOL</name>
<protein>
    <submittedName>
        <fullName evidence="3">Uncharacterized protein</fullName>
    </submittedName>
</protein>
<dbReference type="OrthoDB" id="10452422at2759"/>
<organism evidence="3 4">
    <name type="scientific">Orbilia oligospora</name>
    <name type="common">Nematode-trapping fungus</name>
    <name type="synonym">Arthrobotrys oligospora</name>
    <dbReference type="NCBI Taxonomy" id="2813651"/>
    <lineage>
        <taxon>Eukaryota</taxon>
        <taxon>Fungi</taxon>
        <taxon>Dikarya</taxon>
        <taxon>Ascomycota</taxon>
        <taxon>Pezizomycotina</taxon>
        <taxon>Orbiliomycetes</taxon>
        <taxon>Orbiliales</taxon>
        <taxon>Orbiliaceae</taxon>
        <taxon>Orbilia</taxon>
    </lineage>
</organism>
<feature type="region of interest" description="Disordered" evidence="1">
    <location>
        <begin position="57"/>
        <end position="83"/>
    </location>
</feature>
<comment type="caution">
    <text evidence="3">The sequence shown here is derived from an EMBL/GenBank/DDBJ whole genome shotgun (WGS) entry which is preliminary data.</text>
</comment>
<evidence type="ECO:0000256" key="1">
    <source>
        <dbReference type="SAM" id="MobiDB-lite"/>
    </source>
</evidence>
<keyword evidence="2" id="KW-0812">Transmembrane</keyword>
<proteinExistence type="predicted"/>